<protein>
    <submittedName>
        <fullName evidence="1">Uncharacterized protein</fullName>
    </submittedName>
</protein>
<proteinExistence type="predicted"/>
<gene>
    <name evidence="1" type="ORF">UW60_C0027G0010</name>
</gene>
<organism evidence="1 2">
    <name type="scientific">Candidatus Woesebacteria bacterium GW2011_GWA2_44_33</name>
    <dbReference type="NCBI Taxonomy" id="1618564"/>
    <lineage>
        <taxon>Bacteria</taxon>
        <taxon>Candidatus Woeseibacteriota</taxon>
    </lineage>
</organism>
<evidence type="ECO:0000313" key="1">
    <source>
        <dbReference type="EMBL" id="KKT66224.1"/>
    </source>
</evidence>
<accession>A0A0G1M2S0</accession>
<dbReference type="Proteomes" id="UP000034826">
    <property type="component" value="Unassembled WGS sequence"/>
</dbReference>
<comment type="caution">
    <text evidence="1">The sequence shown here is derived from an EMBL/GenBank/DDBJ whole genome shotgun (WGS) entry which is preliminary data.</text>
</comment>
<name>A0A0G1M2S0_9BACT</name>
<dbReference type="EMBL" id="LCIY01000027">
    <property type="protein sequence ID" value="KKT66224.1"/>
    <property type="molecule type" value="Genomic_DNA"/>
</dbReference>
<evidence type="ECO:0000313" key="2">
    <source>
        <dbReference type="Proteomes" id="UP000034826"/>
    </source>
</evidence>
<reference evidence="1 2" key="1">
    <citation type="journal article" date="2015" name="Nature">
        <title>rRNA introns, odd ribosomes, and small enigmatic genomes across a large radiation of phyla.</title>
        <authorList>
            <person name="Brown C.T."/>
            <person name="Hug L.A."/>
            <person name="Thomas B.C."/>
            <person name="Sharon I."/>
            <person name="Castelle C.J."/>
            <person name="Singh A."/>
            <person name="Wilkins M.J."/>
            <person name="Williams K.H."/>
            <person name="Banfield J.F."/>
        </authorList>
    </citation>
    <scope>NUCLEOTIDE SEQUENCE [LARGE SCALE GENOMIC DNA]</scope>
</reference>
<sequence>MKTKKDKTTKIITTKLPGETEQQYLAWLLYCEAGSIRRLLHVWTGLRQGVGEMSADFVEKLGKPPVVRTLDRWSKNFQWVKRTELKLEEDLLALRNETKRIATSRTHKIAEAFKRSIELKLKQLKKGEGVSASDVKAMWEMFRTELGLSTGKTEVAHTINEEDQKPPTPEEQALGKEIDQAVKNFYDRQRNTTKK</sequence>
<dbReference type="AlphaFoldDB" id="A0A0G1M2S0"/>